<keyword evidence="4" id="KW-1185">Reference proteome</keyword>
<dbReference type="InterPro" id="IPR002656">
    <property type="entry name" value="Acyl_transf_3_dom"/>
</dbReference>
<dbReference type="PANTHER" id="PTHR23028">
    <property type="entry name" value="ACETYLTRANSFERASE"/>
    <property type="match status" value="1"/>
</dbReference>
<feature type="transmembrane region" description="Helical" evidence="1">
    <location>
        <begin position="94"/>
        <end position="113"/>
    </location>
</feature>
<feature type="transmembrane region" description="Helical" evidence="1">
    <location>
        <begin position="12"/>
        <end position="32"/>
    </location>
</feature>
<feature type="transmembrane region" description="Helical" evidence="1">
    <location>
        <begin position="256"/>
        <end position="284"/>
    </location>
</feature>
<evidence type="ECO:0000313" key="3">
    <source>
        <dbReference type="EMBL" id="SEA77962.1"/>
    </source>
</evidence>
<organism evidence="3 4">
    <name type="scientific">Thiothrix caldifontis</name>
    <dbReference type="NCBI Taxonomy" id="525918"/>
    <lineage>
        <taxon>Bacteria</taxon>
        <taxon>Pseudomonadati</taxon>
        <taxon>Pseudomonadota</taxon>
        <taxon>Gammaproteobacteria</taxon>
        <taxon>Thiotrichales</taxon>
        <taxon>Thiotrichaceae</taxon>
        <taxon>Thiothrix</taxon>
    </lineage>
</organism>
<dbReference type="AlphaFoldDB" id="A0A1H4E0L9"/>
<keyword evidence="1" id="KW-0472">Membrane</keyword>
<reference evidence="3 4" key="1">
    <citation type="submission" date="2016-10" db="EMBL/GenBank/DDBJ databases">
        <authorList>
            <person name="de Groot N.N."/>
        </authorList>
    </citation>
    <scope>NUCLEOTIDE SEQUENCE [LARGE SCALE GENOMIC DNA]</scope>
    <source>
        <strain evidence="3 4">DSM 21228</strain>
    </source>
</reference>
<feature type="transmembrane region" description="Helical" evidence="1">
    <location>
        <begin position="336"/>
        <end position="360"/>
    </location>
</feature>
<dbReference type="Proteomes" id="UP000199397">
    <property type="component" value="Unassembled WGS sequence"/>
</dbReference>
<keyword evidence="3" id="KW-0808">Transferase</keyword>
<keyword evidence="3" id="KW-0378">Hydrolase</keyword>
<sequence length="391" mass="44204">MRKHIACLDGIRGGLALWVFFGHICFAVGATIPLVSSPALAVDLFMLISGFLMMYHYSNYTLSSGRVIGDASTTFQWPEAKKFWIRRFFRIAPLYYFLLPISFVIGTEFQTWVKNIEAAFPPPWIDALNAYVSPTDHSFSIQNLLSHITFVFGAFPQYASNNSLPDWSLSLEMQFYFVFPLLLVFFKPSRVFYVLAIAILAVLTFEKLFGLYLDNGLLGNYPQPSFLPFKFHVFVAGMALGYLCKYVDRKILLRSPYWLVFLLPLLLLNKYVIIIALSIAVLVLSQHKLVLAINGLLEKKLFRFLGDISYGVYLVHLPIAYFVVQQLLAWDHFHAIGALSRFAVASSISLTIIIPVAYLLHQAIEIPGINLGKRLTSNRDVKHVPSIGTGQ</sequence>
<protein>
    <submittedName>
        <fullName evidence="3">Peptidoglycan/LPS O-acetylase OafA/YrhL, contains acyltransferase and SGNH-hydrolase domains</fullName>
    </submittedName>
</protein>
<proteinExistence type="predicted"/>
<feature type="transmembrane region" description="Helical" evidence="1">
    <location>
        <begin position="304"/>
        <end position="324"/>
    </location>
</feature>
<dbReference type="RefSeq" id="WP_093068968.1">
    <property type="nucleotide sequence ID" value="NZ_FNQP01000013.1"/>
</dbReference>
<keyword evidence="3" id="KW-0012">Acyltransferase</keyword>
<feature type="domain" description="Acyltransferase 3" evidence="2">
    <location>
        <begin position="6"/>
        <end position="356"/>
    </location>
</feature>
<dbReference type="OrthoDB" id="9767863at2"/>
<feature type="transmembrane region" description="Helical" evidence="1">
    <location>
        <begin position="193"/>
        <end position="213"/>
    </location>
</feature>
<name>A0A1H4E0L9_9GAMM</name>
<dbReference type="GO" id="GO:0016747">
    <property type="term" value="F:acyltransferase activity, transferring groups other than amino-acyl groups"/>
    <property type="evidence" value="ECO:0007669"/>
    <property type="project" value="InterPro"/>
</dbReference>
<feature type="transmembrane region" description="Helical" evidence="1">
    <location>
        <begin position="38"/>
        <end position="57"/>
    </location>
</feature>
<evidence type="ECO:0000313" key="4">
    <source>
        <dbReference type="Proteomes" id="UP000199397"/>
    </source>
</evidence>
<accession>A0A1H4E0L9</accession>
<dbReference type="InterPro" id="IPR050879">
    <property type="entry name" value="Acyltransferase_3"/>
</dbReference>
<evidence type="ECO:0000256" key="1">
    <source>
        <dbReference type="SAM" id="Phobius"/>
    </source>
</evidence>
<dbReference type="EMBL" id="FNQP01000013">
    <property type="protein sequence ID" value="SEA77962.1"/>
    <property type="molecule type" value="Genomic_DNA"/>
</dbReference>
<keyword evidence="1" id="KW-1133">Transmembrane helix</keyword>
<feature type="transmembrane region" description="Helical" evidence="1">
    <location>
        <begin position="225"/>
        <end position="244"/>
    </location>
</feature>
<dbReference type="STRING" id="525918.SAMN05660964_02420"/>
<feature type="transmembrane region" description="Helical" evidence="1">
    <location>
        <begin position="167"/>
        <end position="186"/>
    </location>
</feature>
<gene>
    <name evidence="3" type="ORF">SAMN05660964_02420</name>
</gene>
<evidence type="ECO:0000259" key="2">
    <source>
        <dbReference type="Pfam" id="PF01757"/>
    </source>
</evidence>
<dbReference type="Pfam" id="PF01757">
    <property type="entry name" value="Acyl_transf_3"/>
    <property type="match status" value="1"/>
</dbReference>
<keyword evidence="1" id="KW-0812">Transmembrane</keyword>
<dbReference type="GO" id="GO:0016787">
    <property type="term" value="F:hydrolase activity"/>
    <property type="evidence" value="ECO:0007669"/>
    <property type="project" value="UniProtKB-KW"/>
</dbReference>